<sequence>MFRLSYNIILNKENLLIKDQDGQEITDCYLNIIVKQNAKQQNIVKIQLLNQEFVIKFIKTEECNKCLKLINTQKNKLKKLTKKKKLRNRNKGYWLWNVSEETGKGKVYGGSQIKMYSDKIEHLDYKDESFEYNFENVRMKKKKNTKTVQLTINKGNRKIYFTFMNLYHLTNFINFFDQQKENGSKKKEEAKEAKYEFFETFPIHIIPPKQNAKKMHSVIILQNGIIKFEDYLGQHIKENISLAKFQIRNDSLPIGKLILPINPKRKRKKKKTYKIEFERVQNMMKFSSYFGIQEIDKAENDSNFASTNNIHSNDNSINSSDSSNNNIIINNNSNNNNNNTIKFQNDFRTQIKIINEKNETISLGEISFIRFNCCIQTKSKTYRSQVSNIRHFKHKSRETMSLIQISGKKLLIIFETSLQREKFSEYFIYLNKQYEESSSRTIKFTIIYFDTSIMKKTGKGTLHMKGKYAIFRSKGQKSVKVSIENVKISVNSQQNETVTMFIDNGDKRINFVMAQIQDVEVLTQFIPLKEPVTSTQYFGMIINSKLKKFNQGMNVRIDFENEFVTFSLFELKKVIAKKIKIIKIFTARRDPNNSKAVKFNLNKKNSLGIELVSTLYAQSIVHLVDKIKENLGQKKK</sequence>
<evidence type="ECO:0000313" key="2">
    <source>
        <dbReference type="Proteomes" id="UP001150062"/>
    </source>
</evidence>
<organism evidence="1 2">
    <name type="scientific">Anaeramoeba flamelloides</name>
    <dbReference type="NCBI Taxonomy" id="1746091"/>
    <lineage>
        <taxon>Eukaryota</taxon>
        <taxon>Metamonada</taxon>
        <taxon>Anaeramoebidae</taxon>
        <taxon>Anaeramoeba</taxon>
    </lineage>
</organism>
<accession>A0ABQ8Z8U1</accession>
<evidence type="ECO:0000313" key="1">
    <source>
        <dbReference type="EMBL" id="KAJ6253309.1"/>
    </source>
</evidence>
<keyword evidence="2" id="KW-1185">Reference proteome</keyword>
<dbReference type="Proteomes" id="UP001150062">
    <property type="component" value="Unassembled WGS sequence"/>
</dbReference>
<name>A0ABQ8Z8U1_9EUKA</name>
<dbReference type="EMBL" id="JAOAOG010000032">
    <property type="protein sequence ID" value="KAJ6253309.1"/>
    <property type="molecule type" value="Genomic_DNA"/>
</dbReference>
<comment type="caution">
    <text evidence="1">The sequence shown here is derived from an EMBL/GenBank/DDBJ whole genome shotgun (WGS) entry which is preliminary data.</text>
</comment>
<proteinExistence type="predicted"/>
<reference evidence="1" key="1">
    <citation type="submission" date="2022-08" db="EMBL/GenBank/DDBJ databases">
        <title>Novel sulfate-reducing endosymbionts in the free-living metamonad Anaeramoeba.</title>
        <authorList>
            <person name="Jerlstrom-Hultqvist J."/>
            <person name="Cepicka I."/>
            <person name="Gallot-Lavallee L."/>
            <person name="Salas-Leiva D."/>
            <person name="Curtis B.A."/>
            <person name="Zahonova K."/>
            <person name="Pipaliya S."/>
            <person name="Dacks J."/>
            <person name="Roger A.J."/>
        </authorList>
    </citation>
    <scope>NUCLEOTIDE SEQUENCE</scope>
    <source>
        <strain evidence="1">Schooner1</strain>
    </source>
</reference>
<gene>
    <name evidence="1" type="ORF">M0813_01355</name>
</gene>
<protein>
    <submittedName>
        <fullName evidence="1">Uncharacterized protein</fullName>
    </submittedName>
</protein>